<evidence type="ECO:0000256" key="6">
    <source>
        <dbReference type="HAMAP-Rule" id="MF_00322"/>
    </source>
</evidence>
<comment type="caution">
    <text evidence="6">Lacks conserved residue(s) required for the propagation of feature annotation.</text>
</comment>
<dbReference type="Gene3D" id="3.30.565.10">
    <property type="entry name" value="Histidine kinase-like ATPase, C-terminal domain"/>
    <property type="match status" value="1"/>
</dbReference>
<comment type="catalytic activity">
    <reaction evidence="6">
        <text>ATP-dependent breakage, passage and rejoining of double-stranded DNA.</text>
        <dbReference type="EC" id="5.6.2.2"/>
    </reaction>
</comment>
<keyword evidence="3 6" id="KW-0799">Topoisomerase</keyword>
<sequence length="512" mass="58666">MGEKVKLEEISAADFFYRNRSLAGFDNPVRATYTIIRELVENSLDAVELAGRSPKVLIVMREEREGGEESLPWYRIRVADNGIGMDPEEIPLAFGRVFVSSKYRLIQSRGTFGLGGTMALLYGQITTNMPFKITSAREGEPAYELTMMIDIRKNEPIILDRKIKGVSRRSFTIVESTFEGNYPRAKRKIIDYLQQTAIVVPYISIAFMDPEGHLYIFPRSTEKIPPRPKEALFHPKGVDLELLQRLLISTRTRSLESFLMTHFQRVGKKTASEVLKIAGLPPDKRPSELTDEDIRRLYEALRSYKEFLPPDPSVLSPLGEELFESGIKKELQPEFVKAIQRPPSVYEAHPFIVEVAIAYGGLIKPTGDIQLYRYANKIPLLYDASSDVSYQVIKRIDWSIYGIKNPEDEPIAFFVHIVSTKVPFKTVGKEFIANVPEVAREIELGLRGCARELRIYLGRKRRKEMLLKRYELFRMYYELISWTLGEIIGERPPIENLIEKIKGSSGDEDERE</sequence>
<keyword evidence="4 6" id="KW-0238">DNA-binding</keyword>
<dbReference type="GO" id="GO:0005524">
    <property type="term" value="F:ATP binding"/>
    <property type="evidence" value="ECO:0007669"/>
    <property type="project" value="UniProtKB-UniRule"/>
</dbReference>
<dbReference type="InterPro" id="IPR005734">
    <property type="entry name" value="TopoVI_B"/>
</dbReference>
<evidence type="ECO:0000256" key="1">
    <source>
        <dbReference type="ARBA" id="ARBA00022741"/>
    </source>
</evidence>
<evidence type="ECO:0000313" key="10">
    <source>
        <dbReference type="Proteomes" id="UP000278149"/>
    </source>
</evidence>
<keyword evidence="2 6" id="KW-0067">ATP-binding</keyword>
<dbReference type="HAMAP" id="MF_00322">
    <property type="entry name" value="Top6B"/>
    <property type="match status" value="1"/>
</dbReference>
<keyword evidence="1 6" id="KW-0547">Nucleotide-binding</keyword>
<dbReference type="Gene3D" id="3.30.230.10">
    <property type="match status" value="1"/>
</dbReference>
<comment type="subunit">
    <text evidence="6">Homodimer. Heterotetramer of two Top6A and two Top6B chains.</text>
</comment>
<dbReference type="NCBIfam" id="NF003218">
    <property type="entry name" value="PRK04184.1"/>
    <property type="match status" value="1"/>
</dbReference>
<dbReference type="GO" id="GO:0003677">
    <property type="term" value="F:DNA binding"/>
    <property type="evidence" value="ECO:0007669"/>
    <property type="project" value="UniProtKB-UniRule"/>
</dbReference>
<dbReference type="AlphaFoldDB" id="A0A429G8I9"/>
<dbReference type="Pfam" id="PF09239">
    <property type="entry name" value="Topo-VIb_trans"/>
    <property type="match status" value="1"/>
</dbReference>
<evidence type="ECO:0000313" key="9">
    <source>
        <dbReference type="EMBL" id="RSN70103.1"/>
    </source>
</evidence>
<feature type="binding site" evidence="6">
    <location>
        <position position="80"/>
    </location>
    <ligand>
        <name>ATP</name>
        <dbReference type="ChEBI" id="CHEBI:30616"/>
    </ligand>
</feature>
<dbReference type="GO" id="GO:0003918">
    <property type="term" value="F:DNA topoisomerase type II (double strand cut, ATP-hydrolyzing) activity"/>
    <property type="evidence" value="ECO:0007669"/>
    <property type="project" value="UniProtKB-UniRule"/>
</dbReference>
<dbReference type="CDD" id="cd00823">
    <property type="entry name" value="TopoIIB_Trans"/>
    <property type="match status" value="1"/>
</dbReference>
<accession>A0A429G8I9</accession>
<feature type="binding site" evidence="6">
    <location>
        <position position="42"/>
    </location>
    <ligand>
        <name>ATP</name>
        <dbReference type="ChEBI" id="CHEBI:30616"/>
    </ligand>
</feature>
<comment type="caution">
    <text evidence="9">The sequence shown here is derived from an EMBL/GenBank/DDBJ whole genome shotgun (WGS) entry which is preliminary data.</text>
</comment>
<dbReference type="InterPro" id="IPR020568">
    <property type="entry name" value="Ribosomal_Su5_D2-typ_SF"/>
</dbReference>
<dbReference type="EMBL" id="RCOR01000014">
    <property type="protein sequence ID" value="RSN70103.1"/>
    <property type="molecule type" value="Genomic_DNA"/>
</dbReference>
<feature type="domain" description="DNA topoisomerase VI subunit B transducer" evidence="8">
    <location>
        <begin position="310"/>
        <end position="466"/>
    </location>
</feature>
<dbReference type="GO" id="GO:0006265">
    <property type="term" value="P:DNA topological change"/>
    <property type="evidence" value="ECO:0007669"/>
    <property type="project" value="UniProtKB-UniRule"/>
</dbReference>
<feature type="binding site" evidence="6">
    <location>
        <begin position="101"/>
        <end position="102"/>
    </location>
    <ligand>
        <name>ATP</name>
        <dbReference type="ChEBI" id="CHEBI:30616"/>
    </ligand>
</feature>
<dbReference type="RefSeq" id="WP_125740879.1">
    <property type="nucleotide sequence ID" value="NZ_RCOR01000014.1"/>
</dbReference>
<evidence type="ECO:0000259" key="7">
    <source>
        <dbReference type="Pfam" id="PF02518"/>
    </source>
</evidence>
<evidence type="ECO:0000256" key="3">
    <source>
        <dbReference type="ARBA" id="ARBA00023029"/>
    </source>
</evidence>
<organism evidence="9 10">
    <name type="scientific">Candidatus Korarchaeum cryptofilum</name>
    <dbReference type="NCBI Taxonomy" id="498846"/>
    <lineage>
        <taxon>Archaea</taxon>
        <taxon>Thermoproteota</taxon>
        <taxon>Candidatus Korarchaeia</taxon>
        <taxon>Candidatus Korarchaeales</taxon>
        <taxon>Candidatus Korarchaeaceae</taxon>
        <taxon>Candidatus Korarchaeum</taxon>
    </lineage>
</organism>
<gene>
    <name evidence="6" type="primary">top6B</name>
    <name evidence="9" type="ORF">D9Q81_02005</name>
</gene>
<dbReference type="PANTHER" id="PTHR48444">
    <property type="entry name" value="DNA TOPOISOMERASE 6 SUBUNIT B"/>
    <property type="match status" value="1"/>
</dbReference>
<dbReference type="Proteomes" id="UP000278149">
    <property type="component" value="Unassembled WGS sequence"/>
</dbReference>
<dbReference type="PANTHER" id="PTHR48444:SF1">
    <property type="entry name" value="DNA TOPOISOMERASE 6 SUBUNIT B"/>
    <property type="match status" value="1"/>
</dbReference>
<proteinExistence type="inferred from homology"/>
<dbReference type="InterPro" id="IPR010979">
    <property type="entry name" value="Ribosomal_uS13-like_H2TH"/>
</dbReference>
<dbReference type="NCBIfam" id="TIGR01052">
    <property type="entry name" value="top6b"/>
    <property type="match status" value="1"/>
</dbReference>
<protein>
    <recommendedName>
        <fullName evidence="6">Type 2 DNA topoisomerase 6 subunit B</fullName>
        <ecNumber evidence="6">5.6.2.2</ecNumber>
    </recommendedName>
    <alternativeName>
        <fullName evidence="6">Type II DNA topoisomerase VI subunit B</fullName>
        <shortName evidence="6">TopoVI-B</shortName>
    </alternativeName>
</protein>
<comment type="similarity">
    <text evidence="6">Belongs to the TOP6B family.</text>
</comment>
<evidence type="ECO:0000256" key="4">
    <source>
        <dbReference type="ARBA" id="ARBA00023125"/>
    </source>
</evidence>
<keyword evidence="5 6" id="KW-0413">Isomerase</keyword>
<dbReference type="Gene3D" id="1.10.8.50">
    <property type="match status" value="1"/>
</dbReference>
<comment type="function">
    <text evidence="6">Relaxes both positive and negative superturns and exhibits a strong decatenase activity.</text>
</comment>
<dbReference type="EC" id="5.6.2.2" evidence="6"/>
<dbReference type="InterPro" id="IPR003594">
    <property type="entry name" value="HATPase_dom"/>
</dbReference>
<evidence type="ECO:0000256" key="5">
    <source>
        <dbReference type="ARBA" id="ARBA00023235"/>
    </source>
</evidence>
<evidence type="ECO:0000256" key="2">
    <source>
        <dbReference type="ARBA" id="ARBA00022840"/>
    </source>
</evidence>
<feature type="domain" description="Histidine kinase/HSP90-like ATPase" evidence="7">
    <location>
        <begin position="32"/>
        <end position="114"/>
    </location>
</feature>
<dbReference type="SUPFAM" id="SSF55874">
    <property type="entry name" value="ATPase domain of HSP90 chaperone/DNA topoisomerase II/histidine kinase"/>
    <property type="match status" value="1"/>
</dbReference>
<dbReference type="SUPFAM" id="SSF46946">
    <property type="entry name" value="S13-like H2TH domain"/>
    <property type="match status" value="1"/>
</dbReference>
<reference evidence="9 10" key="1">
    <citation type="submission" date="2018-10" db="EMBL/GenBank/DDBJ databases">
        <title>Co-occurring genomic capacity for anaerobic methane metabolism and dissimilatory sulfite reduction discovered in the Korarchaeota.</title>
        <authorList>
            <person name="Mckay L.J."/>
            <person name="Dlakic M."/>
            <person name="Fields M.W."/>
            <person name="Delmont T.O."/>
            <person name="Eren A.M."/>
            <person name="Jay Z.J."/>
            <person name="Klingelsmith K.B."/>
            <person name="Rusch D.B."/>
            <person name="Inskeep W.P."/>
        </authorList>
    </citation>
    <scope>NUCLEOTIDE SEQUENCE [LARGE SCALE GENOMIC DNA]</scope>
    <source>
        <strain evidence="9 10">WS</strain>
    </source>
</reference>
<dbReference type="Pfam" id="PF02518">
    <property type="entry name" value="HATPase_c"/>
    <property type="match status" value="1"/>
</dbReference>
<dbReference type="InterPro" id="IPR036890">
    <property type="entry name" value="HATPase_C_sf"/>
</dbReference>
<dbReference type="InterPro" id="IPR014721">
    <property type="entry name" value="Ribsml_uS5_D2-typ_fold_subgr"/>
</dbReference>
<feature type="binding site" evidence="6">
    <location>
        <position position="429"/>
    </location>
    <ligand>
        <name>ATP</name>
        <dbReference type="ChEBI" id="CHEBI:30616"/>
    </ligand>
</feature>
<name>A0A429G8I9_9CREN</name>
<dbReference type="InterPro" id="IPR015320">
    <property type="entry name" value="TopoVI_B_transducer"/>
</dbReference>
<dbReference type="GO" id="GO:0006260">
    <property type="term" value="P:DNA replication"/>
    <property type="evidence" value="ECO:0007669"/>
    <property type="project" value="UniProtKB-UniRule"/>
</dbReference>
<dbReference type="SUPFAM" id="SSF54211">
    <property type="entry name" value="Ribosomal protein S5 domain 2-like"/>
    <property type="match status" value="1"/>
</dbReference>
<evidence type="ECO:0000259" key="8">
    <source>
        <dbReference type="Pfam" id="PF09239"/>
    </source>
</evidence>